<feature type="compositionally biased region" description="Basic residues" evidence="5">
    <location>
        <begin position="281"/>
        <end position="290"/>
    </location>
</feature>
<dbReference type="Proteomes" id="UP000669133">
    <property type="component" value="Unassembled WGS sequence"/>
</dbReference>
<feature type="compositionally biased region" description="Basic and acidic residues" evidence="5">
    <location>
        <begin position="291"/>
        <end position="328"/>
    </location>
</feature>
<dbReference type="EMBL" id="JAEOAQ010000006">
    <property type="protein sequence ID" value="KAG5418076.1"/>
    <property type="molecule type" value="Genomic_DNA"/>
</dbReference>
<protein>
    <recommendedName>
        <fullName evidence="6">UPF3 domain-containing protein</fullName>
    </recommendedName>
</protein>
<dbReference type="Pfam" id="PF03467">
    <property type="entry name" value="Smg4_UPF3"/>
    <property type="match status" value="1"/>
</dbReference>
<comment type="subcellular location">
    <subcellularLocation>
        <location evidence="1">Nucleus</location>
    </subcellularLocation>
</comment>
<dbReference type="InterPro" id="IPR039722">
    <property type="entry name" value="Upf3"/>
</dbReference>
<feature type="compositionally biased region" description="Polar residues" evidence="5">
    <location>
        <begin position="31"/>
        <end position="42"/>
    </location>
</feature>
<keyword evidence="4" id="KW-0539">Nucleus</keyword>
<dbReference type="InterPro" id="IPR005120">
    <property type="entry name" value="UPF3_dom"/>
</dbReference>
<dbReference type="PANTHER" id="PTHR13112">
    <property type="entry name" value="UPF3 REGULATOR OF NONSENSE TRANSCRIPTS-LIKE PROTEIN"/>
    <property type="match status" value="1"/>
</dbReference>
<feature type="compositionally biased region" description="Basic and acidic residues" evidence="5">
    <location>
        <begin position="228"/>
        <end position="241"/>
    </location>
</feature>
<evidence type="ECO:0000259" key="6">
    <source>
        <dbReference type="Pfam" id="PF03467"/>
    </source>
</evidence>
<dbReference type="GO" id="GO:0003729">
    <property type="term" value="F:mRNA binding"/>
    <property type="evidence" value="ECO:0007669"/>
    <property type="project" value="TreeGrafter"/>
</dbReference>
<comment type="caution">
    <text evidence="7">The sequence shown here is derived from an EMBL/GenBank/DDBJ whole genome shotgun (WGS) entry which is preliminary data.</text>
</comment>
<dbReference type="SUPFAM" id="SSF54928">
    <property type="entry name" value="RNA-binding domain, RBD"/>
    <property type="match status" value="1"/>
</dbReference>
<name>A0A8H7ZDQ7_9ASCO</name>
<dbReference type="GeneID" id="93653034"/>
<evidence type="ECO:0000313" key="7">
    <source>
        <dbReference type="EMBL" id="KAG5418076.1"/>
    </source>
</evidence>
<feature type="region of interest" description="Disordered" evidence="5">
    <location>
        <begin position="1"/>
        <end position="56"/>
    </location>
</feature>
<dbReference type="GO" id="GO:0045727">
    <property type="term" value="P:positive regulation of translation"/>
    <property type="evidence" value="ECO:0007669"/>
    <property type="project" value="TreeGrafter"/>
</dbReference>
<reference evidence="7 8" key="1">
    <citation type="submission" date="2020-12" db="EMBL/GenBank/DDBJ databases">
        <title>Effect of drift, selection, and recombination on the evolution of hybrid genomes in Candida yeast pathogens.</title>
        <authorList>
            <person name="Mixao V."/>
            <person name="Ksiezopolska E."/>
            <person name="Saus E."/>
            <person name="Boekhout T."/>
            <person name="Gacser A."/>
            <person name="Gabaldon T."/>
        </authorList>
    </citation>
    <scope>NUCLEOTIDE SEQUENCE [LARGE SCALE GENOMIC DNA]</scope>
    <source>
        <strain evidence="7 8">BP57</strain>
    </source>
</reference>
<accession>A0A8H7ZDQ7</accession>
<evidence type="ECO:0000256" key="3">
    <source>
        <dbReference type="ARBA" id="ARBA00023161"/>
    </source>
</evidence>
<feature type="domain" description="UPF3" evidence="6">
    <location>
        <begin position="56"/>
        <end position="226"/>
    </location>
</feature>
<feature type="region of interest" description="Disordered" evidence="5">
    <location>
        <begin position="202"/>
        <end position="392"/>
    </location>
</feature>
<dbReference type="GO" id="GO:0000184">
    <property type="term" value="P:nuclear-transcribed mRNA catabolic process, nonsense-mediated decay"/>
    <property type="evidence" value="ECO:0007669"/>
    <property type="project" value="UniProtKB-KW"/>
</dbReference>
<dbReference type="OrthoDB" id="18087at2759"/>
<organism evidence="7 8">
    <name type="scientific">Candida metapsilosis</name>
    <dbReference type="NCBI Taxonomy" id="273372"/>
    <lineage>
        <taxon>Eukaryota</taxon>
        <taxon>Fungi</taxon>
        <taxon>Dikarya</taxon>
        <taxon>Ascomycota</taxon>
        <taxon>Saccharomycotina</taxon>
        <taxon>Pichiomycetes</taxon>
        <taxon>Debaryomycetaceae</taxon>
        <taxon>Candida/Lodderomyces clade</taxon>
        <taxon>Candida</taxon>
    </lineage>
</organism>
<proteinExistence type="inferred from homology"/>
<dbReference type="CDD" id="cd12455">
    <property type="entry name" value="RRM_like_Smg4_UPF3"/>
    <property type="match status" value="1"/>
</dbReference>
<feature type="compositionally biased region" description="Basic and acidic residues" evidence="5">
    <location>
        <begin position="346"/>
        <end position="373"/>
    </location>
</feature>
<keyword evidence="3" id="KW-0866">Nonsense-mediated mRNA decay</keyword>
<dbReference type="Gene3D" id="3.30.70.330">
    <property type="match status" value="1"/>
</dbReference>
<gene>
    <name evidence="7" type="ORF">I9W82_004405</name>
</gene>
<dbReference type="RefSeq" id="XP_067547192.1">
    <property type="nucleotide sequence ID" value="XM_067693474.1"/>
</dbReference>
<dbReference type="GO" id="GO:0005737">
    <property type="term" value="C:cytoplasm"/>
    <property type="evidence" value="ECO:0007669"/>
    <property type="project" value="TreeGrafter"/>
</dbReference>
<dbReference type="PANTHER" id="PTHR13112:SF0">
    <property type="entry name" value="FI21285P1"/>
    <property type="match status" value="1"/>
</dbReference>
<feature type="compositionally biased region" description="Polar residues" evidence="5">
    <location>
        <begin position="1"/>
        <end position="21"/>
    </location>
</feature>
<evidence type="ECO:0000256" key="5">
    <source>
        <dbReference type="SAM" id="MobiDB-lite"/>
    </source>
</evidence>
<dbReference type="InterPro" id="IPR012677">
    <property type="entry name" value="Nucleotide-bd_a/b_plait_sf"/>
</dbReference>
<feature type="compositionally biased region" description="Basic and acidic residues" evidence="5">
    <location>
        <begin position="252"/>
        <end position="280"/>
    </location>
</feature>
<feature type="compositionally biased region" description="Basic residues" evidence="5">
    <location>
        <begin position="334"/>
        <end position="345"/>
    </location>
</feature>
<evidence type="ECO:0000256" key="4">
    <source>
        <dbReference type="ARBA" id="ARBA00023242"/>
    </source>
</evidence>
<dbReference type="AlphaFoldDB" id="A0A8H7ZDQ7"/>
<sequence>MASIAPTRNSETTGSPTTTIKRNAPAKHSSEGINSTTPTSKPTIGKKSSKGGPEHHVKYTMRLLPPGLKEHEFLNQLANIYPHHATKIQSYYFVQGFYPSTPFELPIYSRAYVSFRNANDSLEFCSFVKNKPFQDEKDSIIPIVEKSVFQKMIKSKGLNDLKVESKADKNSNRLEDDEIYKKFLLYLEKGLENFDLKKIHKSLNKKNKEKQGKGQPEQASKRKKNKKSKESEKAKDKDKEKQKKPKAKTKQNSKEKEGVKKTDKHSEEGKGSEKGKENDGKKRKRNRKPRSKDSETKSAGDDTTNNKDASKKDKPPSAEKATENKKDASGASKSRQRQRNRKKGRDKKEDNTTKKEVDTTKDKPAPKPKEFKPIKILSKKANQGGDEANSKN</sequence>
<dbReference type="InterPro" id="IPR035979">
    <property type="entry name" value="RBD_domain_sf"/>
</dbReference>
<evidence type="ECO:0000256" key="2">
    <source>
        <dbReference type="ARBA" id="ARBA00005991"/>
    </source>
</evidence>
<comment type="similarity">
    <text evidence="2">Belongs to the RENT3 family.</text>
</comment>
<keyword evidence="8" id="KW-1185">Reference proteome</keyword>
<evidence type="ECO:0000313" key="8">
    <source>
        <dbReference type="Proteomes" id="UP000669133"/>
    </source>
</evidence>
<feature type="compositionally biased region" description="Basic residues" evidence="5">
    <location>
        <begin position="242"/>
        <end position="251"/>
    </location>
</feature>
<evidence type="ECO:0000256" key="1">
    <source>
        <dbReference type="ARBA" id="ARBA00004123"/>
    </source>
</evidence>
<dbReference type="GO" id="GO:0005730">
    <property type="term" value="C:nucleolus"/>
    <property type="evidence" value="ECO:0007669"/>
    <property type="project" value="TreeGrafter"/>
</dbReference>